<gene>
    <name evidence="1" type="ORF">J2Z71_001150</name>
</gene>
<protein>
    <recommendedName>
        <fullName evidence="3">DUF4367 domain-containing protein</fullName>
    </recommendedName>
</protein>
<evidence type="ECO:0000313" key="2">
    <source>
        <dbReference type="Proteomes" id="UP001519306"/>
    </source>
</evidence>
<accession>A0ABS4KCW8</accession>
<evidence type="ECO:0000313" key="1">
    <source>
        <dbReference type="EMBL" id="MBP2025607.1"/>
    </source>
</evidence>
<keyword evidence="2" id="KW-1185">Reference proteome</keyword>
<name>A0ABS4KCW8_9FIRM</name>
<sequence>MENLKVENVEEIKIELSSFYIMGIKEFTLNSSSNIKYLRYKDEAKEILVQEREYEIEKYYFNILADLFLGLYTKEYEDDPNMNLGETQVETTLKFKNGEEIKYYGNLSTTGVWRQISDIINVLEKE</sequence>
<proteinExistence type="predicted"/>
<dbReference type="RefSeq" id="WP_210060895.1">
    <property type="nucleotide sequence ID" value="NZ_JAGGLJ010000009.1"/>
</dbReference>
<dbReference type="Proteomes" id="UP001519306">
    <property type="component" value="Unassembled WGS sequence"/>
</dbReference>
<reference evidence="1 2" key="1">
    <citation type="submission" date="2021-03" db="EMBL/GenBank/DDBJ databases">
        <title>Genomic Encyclopedia of Type Strains, Phase IV (KMG-IV): sequencing the most valuable type-strain genomes for metagenomic binning, comparative biology and taxonomic classification.</title>
        <authorList>
            <person name="Goeker M."/>
        </authorList>
    </citation>
    <scope>NUCLEOTIDE SEQUENCE [LARGE SCALE GENOMIC DNA]</scope>
    <source>
        <strain evidence="1 2">DSM 27563</strain>
    </source>
</reference>
<evidence type="ECO:0008006" key="3">
    <source>
        <dbReference type="Google" id="ProtNLM"/>
    </source>
</evidence>
<dbReference type="EMBL" id="JAGGLJ010000009">
    <property type="protein sequence ID" value="MBP2025607.1"/>
    <property type="molecule type" value="Genomic_DNA"/>
</dbReference>
<organism evidence="1 2">
    <name type="scientific">Peptoniphilus stercorisuis</name>
    <dbReference type="NCBI Taxonomy" id="1436965"/>
    <lineage>
        <taxon>Bacteria</taxon>
        <taxon>Bacillati</taxon>
        <taxon>Bacillota</taxon>
        <taxon>Tissierellia</taxon>
        <taxon>Tissierellales</taxon>
        <taxon>Peptoniphilaceae</taxon>
        <taxon>Peptoniphilus</taxon>
    </lineage>
</organism>
<comment type="caution">
    <text evidence="1">The sequence shown here is derived from an EMBL/GenBank/DDBJ whole genome shotgun (WGS) entry which is preliminary data.</text>
</comment>